<reference evidence="2" key="1">
    <citation type="submission" date="2020-05" db="EMBL/GenBank/DDBJ databases">
        <authorList>
            <person name="Chiriac C."/>
            <person name="Salcher M."/>
            <person name="Ghai R."/>
            <person name="Kavagutti S V."/>
        </authorList>
    </citation>
    <scope>NUCLEOTIDE SEQUENCE</scope>
</reference>
<dbReference type="EMBL" id="CAEZSO010000091">
    <property type="protein sequence ID" value="CAB4543474.1"/>
    <property type="molecule type" value="Genomic_DNA"/>
</dbReference>
<dbReference type="PANTHER" id="PTHR43244:SF2">
    <property type="entry name" value="CONSERVED HYPOTHETICAL ALANINE AND PROLINE-RICH PROTEIN"/>
    <property type="match status" value="1"/>
</dbReference>
<dbReference type="InterPro" id="IPR011251">
    <property type="entry name" value="Luciferase-like_dom"/>
</dbReference>
<dbReference type="AlphaFoldDB" id="A0A6J6BXD8"/>
<name>A0A6J6BXD8_9ZZZZ</name>
<evidence type="ECO:0000259" key="1">
    <source>
        <dbReference type="Pfam" id="PF00296"/>
    </source>
</evidence>
<proteinExistence type="predicted"/>
<accession>A0A6J6BXD8</accession>
<sequence length="350" mass="37636">MSSTSLRLTFAPWGESLAEIVEVSQQAEAAGADVVWAPEMHRSATITAAAMAAGTSTIGVGTAIALAFTRAPMITALEAMDLDEMSRGRFILGLGTGVQRVNEDWYNAQWGKPVAHIRETVNIIREFIKQCSTGEPIDIEGEYEHMKIKGYQRTYHRERDSIPIYLAGVGPVMVRTAGEIADGWISHELCSPAFVQGQVLPAITEGLDRTGRKREDIELVVSALAAVDDDATKARRLAAGVVGFYSTVRTYADFFEFHGFGAQQADIATKFREGGVTAQKLGELVPDEMISAFTISGNADDVANALKAYEGIVDAVKLSPPTHGLAPEQTRAAQQQLIGVVADLKGGVRP</sequence>
<organism evidence="2">
    <name type="scientific">freshwater metagenome</name>
    <dbReference type="NCBI Taxonomy" id="449393"/>
    <lineage>
        <taxon>unclassified sequences</taxon>
        <taxon>metagenomes</taxon>
        <taxon>ecological metagenomes</taxon>
    </lineage>
</organism>
<dbReference type="CDD" id="cd01097">
    <property type="entry name" value="Tetrahydromethanopterin_reductase"/>
    <property type="match status" value="1"/>
</dbReference>
<protein>
    <submittedName>
        <fullName evidence="2">Unannotated protein</fullName>
    </submittedName>
</protein>
<evidence type="ECO:0000313" key="2">
    <source>
        <dbReference type="EMBL" id="CAB4543474.1"/>
    </source>
</evidence>
<dbReference type="Gene3D" id="3.20.20.30">
    <property type="entry name" value="Luciferase-like domain"/>
    <property type="match status" value="1"/>
</dbReference>
<dbReference type="PANTHER" id="PTHR43244">
    <property type="match status" value="1"/>
</dbReference>
<dbReference type="GO" id="GO:0016705">
    <property type="term" value="F:oxidoreductase activity, acting on paired donors, with incorporation or reduction of molecular oxygen"/>
    <property type="evidence" value="ECO:0007669"/>
    <property type="project" value="InterPro"/>
</dbReference>
<dbReference type="SUPFAM" id="SSF51679">
    <property type="entry name" value="Bacterial luciferase-like"/>
    <property type="match status" value="1"/>
</dbReference>
<gene>
    <name evidence="2" type="ORF">UFOPK1446_00537</name>
</gene>
<dbReference type="InterPro" id="IPR050564">
    <property type="entry name" value="F420-G6PD/mer"/>
</dbReference>
<feature type="domain" description="Luciferase-like" evidence="1">
    <location>
        <begin position="15"/>
        <end position="312"/>
    </location>
</feature>
<dbReference type="Pfam" id="PF00296">
    <property type="entry name" value="Bac_luciferase"/>
    <property type="match status" value="1"/>
</dbReference>
<dbReference type="InterPro" id="IPR036661">
    <property type="entry name" value="Luciferase-like_sf"/>
</dbReference>